<keyword evidence="3" id="KW-1133">Transmembrane helix</keyword>
<feature type="compositionally biased region" description="Low complexity" evidence="2">
    <location>
        <begin position="822"/>
        <end position="831"/>
    </location>
</feature>
<dbReference type="OrthoDB" id="5951731at2759"/>
<comment type="caution">
    <text evidence="4">The sequence shown here is derived from an EMBL/GenBank/DDBJ whole genome shotgun (WGS) entry which is preliminary data.</text>
</comment>
<accession>X6M381</accession>
<keyword evidence="5" id="KW-1185">Reference proteome</keyword>
<dbReference type="PROSITE" id="PS51642">
    <property type="entry name" value="HEMOPEXIN_2"/>
    <property type="match status" value="1"/>
</dbReference>
<evidence type="ECO:0000256" key="3">
    <source>
        <dbReference type="SAM" id="Phobius"/>
    </source>
</evidence>
<dbReference type="InterPro" id="IPR018487">
    <property type="entry name" value="Hemopexin-like_repeat"/>
</dbReference>
<dbReference type="InterPro" id="IPR036375">
    <property type="entry name" value="Hemopexin-like_dom_sf"/>
</dbReference>
<evidence type="ECO:0000256" key="1">
    <source>
        <dbReference type="PROSITE-ProRule" id="PRU01011"/>
    </source>
</evidence>
<sequence>MKRLFDFIDTMFTDINGIYEQQLNIYISIGDVFMGNVPFFSFNDAPQHGAECCNCSLQVDVIDQLNKMTSWTNTWYTFKTNNCTKNKQNIATCTSMDTNAAWILLSKCGSGGHIFGAQHSFENGTGHTGGIMDYGTGIYHGTYQFHPFRKTELCSGITWSMQSGRRSRCWSVKDYGNINYRWRQTGRFGECKPCGDFTYSIEELECVMSDKFGQTYITYDTECNLALKPQAKIISCDSTQYPCPNSICGNALLEWDEECDIALDNECCNKDCTRISSPICNSKNPIIDCAFIDSNGYLFLFQQGQFSKYSNGLNQLLPDIGYPQLITTGFPIQSWSGDFDACFSTSQDIVYIFKYFSYVRIDLNKPWNEAQIDPYPINLTTTSEFGIFSDTFLECGNIDAAFIINDLNGIFICQSIYYQFTIGSNNGFELFTRPFWQDFSIQFSTHLSTRYTIDTAIADPKTGIIRFYLADQHLDFHNGQQLYGSLAKNIPMGYWSLISSTCIDINCKYCDNSITAICITCQKGFILQNDKCYNISYLVILNFDQTELDIQYINMKESIVIYNNTITPSSSSSSTGNSLYLQPLIAVVLFPPDLSHYINHTIYQFTYTIDIYPKFTIQYINQTLFTIINHDLSKFILQLQFSSKCHGSIVQLIYQTSKNQQYFIFNDQNCGIFLTYYKWNKLTVQTTITFVKITVNGVSQTVTIPIQSFYDLSIDINQWFFGYGFLGFIDNFIFQVNQPIYNHSQSTKSNSITINSCIPPVFPWFTVIAIGATILVVYTAVLIIIAYYLYTSRLTYCRCCIRSRNYHYNHLHDQTQLHNYDNNNNNNNNNNLVPPPDISHHHHSAIVTENTVQISPLNENKNAIKLSVTPSKNKPSQKDGNKLFDATEFNAKLDRSESGQSPSISPFRKFTIFLIYLEISKLESIYRKDFYAQKNDSSKLNSLYKVVNKITKYQVIYNFHLYYFCNLLKT</sequence>
<proteinExistence type="predicted"/>
<name>X6M381_RETFI</name>
<protein>
    <submittedName>
        <fullName evidence="4">Uncharacterized protein</fullName>
    </submittedName>
</protein>
<keyword evidence="3" id="KW-0812">Transmembrane</keyword>
<dbReference type="AlphaFoldDB" id="X6M381"/>
<feature type="region of interest" description="Disordered" evidence="2">
    <location>
        <begin position="819"/>
        <end position="839"/>
    </location>
</feature>
<dbReference type="Proteomes" id="UP000023152">
    <property type="component" value="Unassembled WGS sequence"/>
</dbReference>
<reference evidence="4 5" key="1">
    <citation type="journal article" date="2013" name="Curr. Biol.">
        <title>The Genome of the Foraminiferan Reticulomyxa filosa.</title>
        <authorList>
            <person name="Glockner G."/>
            <person name="Hulsmann N."/>
            <person name="Schleicher M."/>
            <person name="Noegel A.A."/>
            <person name="Eichinger L."/>
            <person name="Gallinger C."/>
            <person name="Pawlowski J."/>
            <person name="Sierra R."/>
            <person name="Euteneuer U."/>
            <person name="Pillet L."/>
            <person name="Moustafa A."/>
            <person name="Platzer M."/>
            <person name="Groth M."/>
            <person name="Szafranski K."/>
            <person name="Schliwa M."/>
        </authorList>
    </citation>
    <scope>NUCLEOTIDE SEQUENCE [LARGE SCALE GENOMIC DNA]</scope>
</reference>
<keyword evidence="3" id="KW-0472">Membrane</keyword>
<evidence type="ECO:0000313" key="5">
    <source>
        <dbReference type="Proteomes" id="UP000023152"/>
    </source>
</evidence>
<dbReference type="SUPFAM" id="SSF49899">
    <property type="entry name" value="Concanavalin A-like lectins/glucanases"/>
    <property type="match status" value="1"/>
</dbReference>
<dbReference type="SUPFAM" id="SSF50923">
    <property type="entry name" value="Hemopexin-like domain"/>
    <property type="match status" value="1"/>
</dbReference>
<feature type="repeat" description="Hemopexin" evidence="1">
    <location>
        <begin position="284"/>
        <end position="333"/>
    </location>
</feature>
<dbReference type="EMBL" id="ASPP01026123">
    <property type="protein sequence ID" value="ETO07480.1"/>
    <property type="molecule type" value="Genomic_DNA"/>
</dbReference>
<dbReference type="Gene3D" id="2.110.10.10">
    <property type="entry name" value="Hemopexin-like domain"/>
    <property type="match status" value="1"/>
</dbReference>
<evidence type="ECO:0000256" key="2">
    <source>
        <dbReference type="SAM" id="MobiDB-lite"/>
    </source>
</evidence>
<feature type="transmembrane region" description="Helical" evidence="3">
    <location>
        <begin position="761"/>
        <end position="789"/>
    </location>
</feature>
<dbReference type="InterPro" id="IPR013320">
    <property type="entry name" value="ConA-like_dom_sf"/>
</dbReference>
<gene>
    <name evidence="4" type="ORF">RFI_29912</name>
</gene>
<organism evidence="4 5">
    <name type="scientific">Reticulomyxa filosa</name>
    <dbReference type="NCBI Taxonomy" id="46433"/>
    <lineage>
        <taxon>Eukaryota</taxon>
        <taxon>Sar</taxon>
        <taxon>Rhizaria</taxon>
        <taxon>Retaria</taxon>
        <taxon>Foraminifera</taxon>
        <taxon>Monothalamids</taxon>
        <taxon>Reticulomyxidae</taxon>
        <taxon>Reticulomyxa</taxon>
    </lineage>
</organism>
<evidence type="ECO:0000313" key="4">
    <source>
        <dbReference type="EMBL" id="ETO07480.1"/>
    </source>
</evidence>